<name>A0A5C7FYP2_9BACT</name>
<proteinExistence type="predicted"/>
<organism evidence="2 3">
    <name type="scientific">Neolewinella aurantiaca</name>
    <dbReference type="NCBI Taxonomy" id="2602767"/>
    <lineage>
        <taxon>Bacteria</taxon>
        <taxon>Pseudomonadati</taxon>
        <taxon>Bacteroidota</taxon>
        <taxon>Saprospiria</taxon>
        <taxon>Saprospirales</taxon>
        <taxon>Lewinellaceae</taxon>
        <taxon>Neolewinella</taxon>
    </lineage>
</organism>
<dbReference type="OrthoDB" id="1466969at2"/>
<evidence type="ECO:0000313" key="3">
    <source>
        <dbReference type="Proteomes" id="UP000321907"/>
    </source>
</evidence>
<sequence length="229" mass="26514">MEWDIAYNTTQDELIISEYGRTVQVLLRKANAIEDDAERQAYVERVIKLMLQMEPGIKTQENYQERLWKHAFIIAGEPLNVTVPEGISLEEEKEEQIEALPYPELGNRMKHYGQNVQMLIKKAAELEEGPERDHATYIAAYYMKIALTSWASGQFVNEEMIRKDLYELSGKKLVLGPEVKIAVPGPNQPEQHPTGRKKKKKKKNNRPNNQNNQGGGNRSKNRRNKNRRR</sequence>
<evidence type="ECO:0000256" key="1">
    <source>
        <dbReference type="SAM" id="MobiDB-lite"/>
    </source>
</evidence>
<reference evidence="2 3" key="1">
    <citation type="submission" date="2019-08" db="EMBL/GenBank/DDBJ databases">
        <title>Lewinella sp. strain SSH13 Genome sequencing and assembly.</title>
        <authorList>
            <person name="Kim I."/>
        </authorList>
    </citation>
    <scope>NUCLEOTIDE SEQUENCE [LARGE SCALE GENOMIC DNA]</scope>
    <source>
        <strain evidence="2 3">SSH13</strain>
    </source>
</reference>
<feature type="region of interest" description="Disordered" evidence="1">
    <location>
        <begin position="179"/>
        <end position="229"/>
    </location>
</feature>
<dbReference type="RefSeq" id="WP_147929617.1">
    <property type="nucleotide sequence ID" value="NZ_VOXD01000005.1"/>
</dbReference>
<dbReference type="Proteomes" id="UP000321907">
    <property type="component" value="Unassembled WGS sequence"/>
</dbReference>
<keyword evidence="3" id="KW-1185">Reference proteome</keyword>
<feature type="compositionally biased region" description="Basic residues" evidence="1">
    <location>
        <begin position="194"/>
        <end position="205"/>
    </location>
</feature>
<dbReference type="Pfam" id="PF14123">
    <property type="entry name" value="DUF4290"/>
    <property type="match status" value="1"/>
</dbReference>
<gene>
    <name evidence="2" type="ORF">FUA23_04950</name>
</gene>
<protein>
    <submittedName>
        <fullName evidence="2">DUF4290 domain-containing protein</fullName>
    </submittedName>
</protein>
<evidence type="ECO:0000313" key="2">
    <source>
        <dbReference type="EMBL" id="TXF90789.1"/>
    </source>
</evidence>
<dbReference type="AlphaFoldDB" id="A0A5C7FYP2"/>
<dbReference type="InterPro" id="IPR025632">
    <property type="entry name" value="DUF4290"/>
</dbReference>
<feature type="compositionally biased region" description="Basic residues" evidence="1">
    <location>
        <begin position="219"/>
        <end position="229"/>
    </location>
</feature>
<accession>A0A5C7FYP2</accession>
<comment type="caution">
    <text evidence="2">The sequence shown here is derived from an EMBL/GenBank/DDBJ whole genome shotgun (WGS) entry which is preliminary data.</text>
</comment>
<dbReference type="EMBL" id="VOXD01000005">
    <property type="protein sequence ID" value="TXF90789.1"/>
    <property type="molecule type" value="Genomic_DNA"/>
</dbReference>